<accession>U1PKL7</accession>
<dbReference type="AlphaFoldDB" id="U1PKL7"/>
<dbReference type="EMBL" id="KE356560">
    <property type="protein sequence ID" value="ERG92746.1"/>
    <property type="molecule type" value="Genomic_DNA"/>
</dbReference>
<protein>
    <submittedName>
        <fullName evidence="1">Uncharacterized protein</fullName>
    </submittedName>
</protein>
<dbReference type="HOGENOM" id="CLU_1387567_0_0_2"/>
<dbReference type="Proteomes" id="UP000030649">
    <property type="component" value="Unassembled WGS sequence"/>
</dbReference>
<proteinExistence type="predicted"/>
<organism evidence="1 2">
    <name type="scientific">Haloquadratum walsbyi J07HQW1</name>
    <dbReference type="NCBI Taxonomy" id="1238424"/>
    <lineage>
        <taxon>Archaea</taxon>
        <taxon>Methanobacteriati</taxon>
        <taxon>Methanobacteriota</taxon>
        <taxon>Stenosarchaea group</taxon>
        <taxon>Halobacteria</taxon>
        <taxon>Halobacteriales</taxon>
        <taxon>Haloferacaceae</taxon>
        <taxon>Haloquadratum</taxon>
    </lineage>
</organism>
<name>U1PKL7_9EURY</name>
<sequence>MERARQLHQLRILLCIRSEIDPLDLLAHPRQFLFEFEKLADQSFVEADQQIRGLTKGRKWEDELTGYNEAWDLYEDGVFTFVIAEKLYNSLEAITQKICVDLQDWADEDDSFGTYVETMREKGLFEPNDAMQAEWQKILSGVEQGVNRTGGDRKRHESIDRDLQSYSFTKWRLFLRLSLKGTNRNIARTMVDHFGS</sequence>
<reference evidence="1 2" key="1">
    <citation type="journal article" date="2013" name="PLoS ONE">
        <title>Assembly-driven community genomics of a hypersaline microbial ecosystem.</title>
        <authorList>
            <person name="Podell S."/>
            <person name="Ugalde J.A."/>
            <person name="Narasingarao P."/>
            <person name="Banfield J.F."/>
            <person name="Heidelberg K.B."/>
            <person name="Allen E.E."/>
        </authorList>
    </citation>
    <scope>NUCLEOTIDE SEQUENCE [LARGE SCALE GENOMIC DNA]</scope>
    <source>
        <strain evidence="2">J07HQW1</strain>
    </source>
</reference>
<evidence type="ECO:0000313" key="1">
    <source>
        <dbReference type="EMBL" id="ERG92746.1"/>
    </source>
</evidence>
<evidence type="ECO:0000313" key="2">
    <source>
        <dbReference type="Proteomes" id="UP000030649"/>
    </source>
</evidence>
<gene>
    <name evidence="1" type="ORF">J07HQW1_02793</name>
</gene>